<dbReference type="GO" id="GO:0000976">
    <property type="term" value="F:transcription cis-regulatory region binding"/>
    <property type="evidence" value="ECO:0007669"/>
    <property type="project" value="TreeGrafter"/>
</dbReference>
<keyword evidence="6" id="KW-1185">Reference proteome</keyword>
<dbReference type="GO" id="GO:0005829">
    <property type="term" value="C:cytosol"/>
    <property type="evidence" value="ECO:0007669"/>
    <property type="project" value="TreeGrafter"/>
</dbReference>
<dbReference type="EMBL" id="CP034464">
    <property type="protein sequence ID" value="AZP14336.1"/>
    <property type="molecule type" value="Genomic_DNA"/>
</dbReference>
<dbReference type="OrthoDB" id="6506763at2"/>
<dbReference type="InterPro" id="IPR009057">
    <property type="entry name" value="Homeodomain-like_sf"/>
</dbReference>
<evidence type="ECO:0000259" key="4">
    <source>
        <dbReference type="PROSITE" id="PS01124"/>
    </source>
</evidence>
<evidence type="ECO:0000256" key="2">
    <source>
        <dbReference type="ARBA" id="ARBA00023125"/>
    </source>
</evidence>
<dbReference type="GO" id="GO:0003700">
    <property type="term" value="F:DNA-binding transcription factor activity"/>
    <property type="evidence" value="ECO:0007669"/>
    <property type="project" value="InterPro"/>
</dbReference>
<organism evidence="5 6">
    <name type="scientific">Undibacterium parvum</name>
    <dbReference type="NCBI Taxonomy" id="401471"/>
    <lineage>
        <taxon>Bacteria</taxon>
        <taxon>Pseudomonadati</taxon>
        <taxon>Pseudomonadota</taxon>
        <taxon>Betaproteobacteria</taxon>
        <taxon>Burkholderiales</taxon>
        <taxon>Oxalobacteraceae</taxon>
        <taxon>Undibacterium</taxon>
    </lineage>
</organism>
<gene>
    <name evidence="5" type="ORF">EJN92_00850</name>
</gene>
<dbReference type="AlphaFoldDB" id="A0A3Q9BW98"/>
<sequence length="319" mass="36324">MPDTLQGPGDKVQHLQHQLDHDERISPSHYLQLLKNLIRALDSADTSFMLGQQMLPGHYGEVSHALLQAPNLRQALHILVRYQSKLCPLLQPRFREEAGIAILYWSDSFGAPSLLPFLVEMHMTAVTSMCRWLSGERLAWRFCFNRSSPRHNEQHRLHLGADLRFNCQLDAMLINATCLDRPWPRGNAMASTLILQNLEQQALLAPVLPSLLGAVYDYLLRNIRTAPNLETCAHDFGISPATMKRHLTRHGTHFQAELDQVRTHVALHLFQSLGYDNEAVASYLGFHDSNNFRRSFKRWTGQTPSLMRDALLAGTMNFN</sequence>
<dbReference type="PANTHER" id="PTHR47894:SF1">
    <property type="entry name" value="HTH-TYPE TRANSCRIPTIONAL REGULATOR VQSM"/>
    <property type="match status" value="1"/>
</dbReference>
<evidence type="ECO:0000256" key="1">
    <source>
        <dbReference type="ARBA" id="ARBA00023015"/>
    </source>
</evidence>
<keyword evidence="2" id="KW-0238">DNA-binding</keyword>
<dbReference type="PANTHER" id="PTHR47894">
    <property type="entry name" value="HTH-TYPE TRANSCRIPTIONAL REGULATOR GADX"/>
    <property type="match status" value="1"/>
</dbReference>
<reference evidence="5 6" key="1">
    <citation type="journal article" date="2011" name="Int. J. Syst. Evol. Microbiol.">
        <title>Description of Undibacterium oligocarboniphilum sp. nov., isolated from purified water, and Undibacterium pigrum strain CCUG 49012 as the type strain of Undibacterium parvum sp. nov., and emended descriptions of the genus Undibacterium and the species Undibacterium pigrum.</title>
        <authorList>
            <person name="Eder W."/>
            <person name="Wanner G."/>
            <person name="Ludwig W."/>
            <person name="Busse H.J."/>
            <person name="Ziemke-Kageler F."/>
            <person name="Lang E."/>
        </authorList>
    </citation>
    <scope>NUCLEOTIDE SEQUENCE [LARGE SCALE GENOMIC DNA]</scope>
    <source>
        <strain evidence="5 6">DSM 23061</strain>
    </source>
</reference>
<dbReference type="SUPFAM" id="SSF46689">
    <property type="entry name" value="Homeodomain-like"/>
    <property type="match status" value="1"/>
</dbReference>
<accession>A0A3Q9BW98</accession>
<dbReference type="SMART" id="SM00342">
    <property type="entry name" value="HTH_ARAC"/>
    <property type="match status" value="1"/>
</dbReference>
<proteinExistence type="predicted"/>
<dbReference type="KEGG" id="upv:EJN92_00850"/>
<protein>
    <submittedName>
        <fullName evidence="5">AraC family transcriptional regulator</fullName>
    </submittedName>
</protein>
<dbReference type="Pfam" id="PF12625">
    <property type="entry name" value="Arabinose_bd"/>
    <property type="match status" value="1"/>
</dbReference>
<evidence type="ECO:0000313" key="6">
    <source>
        <dbReference type="Proteomes" id="UP000275663"/>
    </source>
</evidence>
<dbReference type="Pfam" id="PF12833">
    <property type="entry name" value="HTH_18"/>
    <property type="match status" value="1"/>
</dbReference>
<evidence type="ECO:0000256" key="3">
    <source>
        <dbReference type="ARBA" id="ARBA00023163"/>
    </source>
</evidence>
<dbReference type="InterPro" id="IPR032687">
    <property type="entry name" value="AraC-type_N"/>
</dbReference>
<keyword evidence="1" id="KW-0805">Transcription regulation</keyword>
<name>A0A3Q9BW98_9BURK</name>
<dbReference type="Gene3D" id="1.10.10.60">
    <property type="entry name" value="Homeodomain-like"/>
    <property type="match status" value="1"/>
</dbReference>
<keyword evidence="3" id="KW-0804">Transcription</keyword>
<dbReference type="PROSITE" id="PS01124">
    <property type="entry name" value="HTH_ARAC_FAMILY_2"/>
    <property type="match status" value="1"/>
</dbReference>
<feature type="domain" description="HTH araC/xylS-type" evidence="4">
    <location>
        <begin position="213"/>
        <end position="310"/>
    </location>
</feature>
<dbReference type="InterPro" id="IPR018060">
    <property type="entry name" value="HTH_AraC"/>
</dbReference>
<dbReference type="Proteomes" id="UP000275663">
    <property type="component" value="Chromosome"/>
</dbReference>
<evidence type="ECO:0000313" key="5">
    <source>
        <dbReference type="EMBL" id="AZP14336.1"/>
    </source>
</evidence>